<dbReference type="AlphaFoldDB" id="A0A183JY15"/>
<accession>A0A183JY15</accession>
<sequence>MALKKLTFYPENRRLRGGLVLHKFVHLALHPPTGNVITELHTRLNKHLVFVVVLGSLEQL</sequence>
<protein>
    <submittedName>
        <fullName evidence="1">Uncharacterized protein</fullName>
    </submittedName>
</protein>
<proteinExistence type="predicted"/>
<reference evidence="1" key="1">
    <citation type="submission" date="2016-06" db="UniProtKB">
        <authorList>
            <consortium name="WormBaseParasite"/>
        </authorList>
    </citation>
    <scope>IDENTIFICATION</scope>
</reference>
<organism evidence="1">
    <name type="scientific">Schistosoma curassoni</name>
    <dbReference type="NCBI Taxonomy" id="6186"/>
    <lineage>
        <taxon>Eukaryota</taxon>
        <taxon>Metazoa</taxon>
        <taxon>Spiralia</taxon>
        <taxon>Lophotrochozoa</taxon>
        <taxon>Platyhelminthes</taxon>
        <taxon>Trematoda</taxon>
        <taxon>Digenea</taxon>
        <taxon>Strigeidida</taxon>
        <taxon>Schistosomatoidea</taxon>
        <taxon>Schistosomatidae</taxon>
        <taxon>Schistosoma</taxon>
    </lineage>
</organism>
<dbReference type="WBParaSite" id="SCUD_0000761401-mRNA-1">
    <property type="protein sequence ID" value="SCUD_0000761401-mRNA-1"/>
    <property type="gene ID" value="SCUD_0000761401"/>
</dbReference>
<name>A0A183JY15_9TREM</name>
<evidence type="ECO:0000313" key="1">
    <source>
        <dbReference type="WBParaSite" id="SCUD_0000761401-mRNA-1"/>
    </source>
</evidence>